<evidence type="ECO:0000313" key="2">
    <source>
        <dbReference type="Proteomes" id="UP000807769"/>
    </source>
</evidence>
<evidence type="ECO:0000313" key="1">
    <source>
        <dbReference type="EMBL" id="KAG1812134.1"/>
    </source>
</evidence>
<protein>
    <submittedName>
        <fullName evidence="1">Uncharacterized protein</fullName>
    </submittedName>
</protein>
<dbReference type="AlphaFoldDB" id="A0A9P7JAQ8"/>
<name>A0A9P7JAQ8_9AGAM</name>
<dbReference type="OrthoDB" id="2668144at2759"/>
<organism evidence="1 2">
    <name type="scientific">Suillus subaureus</name>
    <dbReference type="NCBI Taxonomy" id="48587"/>
    <lineage>
        <taxon>Eukaryota</taxon>
        <taxon>Fungi</taxon>
        <taxon>Dikarya</taxon>
        <taxon>Basidiomycota</taxon>
        <taxon>Agaricomycotina</taxon>
        <taxon>Agaricomycetes</taxon>
        <taxon>Agaricomycetidae</taxon>
        <taxon>Boletales</taxon>
        <taxon>Suillineae</taxon>
        <taxon>Suillaceae</taxon>
        <taxon>Suillus</taxon>
    </lineage>
</organism>
<comment type="caution">
    <text evidence="1">The sequence shown here is derived from an EMBL/GenBank/DDBJ whole genome shotgun (WGS) entry which is preliminary data.</text>
</comment>
<gene>
    <name evidence="1" type="ORF">BJ212DRAFT_1371605</name>
</gene>
<dbReference type="EMBL" id="JABBWG010000027">
    <property type="protein sequence ID" value="KAG1812134.1"/>
    <property type="molecule type" value="Genomic_DNA"/>
</dbReference>
<dbReference type="RefSeq" id="XP_041190416.1">
    <property type="nucleotide sequence ID" value="XM_041336299.1"/>
</dbReference>
<sequence>MHGMGHGSHWNPPKKEEVLRKVLEYEIILKAEARNEEWNGSELLKMAWADLMISYPADNFVTDVDLECLTTLEARMFEDSEEAGPAGN</sequence>
<reference evidence="1" key="1">
    <citation type="journal article" date="2020" name="New Phytol.">
        <title>Comparative genomics reveals dynamic genome evolution in host specialist ectomycorrhizal fungi.</title>
        <authorList>
            <person name="Lofgren L.A."/>
            <person name="Nguyen N.H."/>
            <person name="Vilgalys R."/>
            <person name="Ruytinx J."/>
            <person name="Liao H.L."/>
            <person name="Branco S."/>
            <person name="Kuo A."/>
            <person name="LaButti K."/>
            <person name="Lipzen A."/>
            <person name="Andreopoulos W."/>
            <person name="Pangilinan J."/>
            <person name="Riley R."/>
            <person name="Hundley H."/>
            <person name="Na H."/>
            <person name="Barry K."/>
            <person name="Grigoriev I.V."/>
            <person name="Stajich J.E."/>
            <person name="Kennedy P.G."/>
        </authorList>
    </citation>
    <scope>NUCLEOTIDE SEQUENCE</scope>
    <source>
        <strain evidence="1">MN1</strain>
    </source>
</reference>
<proteinExistence type="predicted"/>
<keyword evidence="2" id="KW-1185">Reference proteome</keyword>
<accession>A0A9P7JAQ8</accession>
<dbReference type="GeneID" id="64630316"/>
<dbReference type="Proteomes" id="UP000807769">
    <property type="component" value="Unassembled WGS sequence"/>
</dbReference>